<dbReference type="AlphaFoldDB" id="A0A9W7DPR0"/>
<gene>
    <name evidence="2" type="ORF">TrRE_jg4782</name>
</gene>
<protein>
    <submittedName>
        <fullName evidence="2">Uncharacterized protein</fullName>
    </submittedName>
</protein>
<name>A0A9W7DPR0_9STRA</name>
<reference evidence="2" key="1">
    <citation type="submission" date="2022-07" db="EMBL/GenBank/DDBJ databases">
        <title>Genome analysis of Parmales, a sister group of diatoms, reveals the evolutionary specialization of diatoms from phago-mixotrophs to photoautotrophs.</title>
        <authorList>
            <person name="Ban H."/>
            <person name="Sato S."/>
            <person name="Yoshikawa S."/>
            <person name="Kazumasa Y."/>
            <person name="Nakamura Y."/>
            <person name="Ichinomiya M."/>
            <person name="Saitoh K."/>
            <person name="Sato N."/>
            <person name="Blanc-Mathieu R."/>
            <person name="Endo H."/>
            <person name="Kuwata A."/>
            <person name="Ogata H."/>
        </authorList>
    </citation>
    <scope>NUCLEOTIDE SEQUENCE</scope>
</reference>
<proteinExistence type="predicted"/>
<evidence type="ECO:0000313" key="3">
    <source>
        <dbReference type="Proteomes" id="UP001165082"/>
    </source>
</evidence>
<dbReference type="Proteomes" id="UP001165082">
    <property type="component" value="Unassembled WGS sequence"/>
</dbReference>
<evidence type="ECO:0000313" key="2">
    <source>
        <dbReference type="EMBL" id="GMH50763.1"/>
    </source>
</evidence>
<sequence>MNTIDTSLNHTTEISDFIMGVIFIVCASKLQLNLLDLQNDADRFGKEGSPAESTEPCEFATERKIVSWFSGSDGVNSHVSNGRLKRASILILARRGGVESYDIEVGVEGEGEGEGDYRFSEVGGDDDVGSEALLSSLEEHFINPPSEAQGLVPPAQEEERFLSMELELRRSPTEPPSPPAASSFTAPTPYPSVHHPLTPHTSPVPQSPTPRTVVFGKFTTPRKQVVTLSTTTFSPQSCQPVIFGTLPPPSPDPPQAGFSQNTATSLKTFGSEETKTIVVQTPGTKEGGRTGVACHSLLDMFK</sequence>
<evidence type="ECO:0000256" key="1">
    <source>
        <dbReference type="SAM" id="MobiDB-lite"/>
    </source>
</evidence>
<keyword evidence="3" id="KW-1185">Reference proteome</keyword>
<dbReference type="OrthoDB" id="10437968at2759"/>
<feature type="region of interest" description="Disordered" evidence="1">
    <location>
        <begin position="168"/>
        <end position="210"/>
    </location>
</feature>
<accession>A0A9W7DPR0</accession>
<organism evidence="2 3">
    <name type="scientific">Triparma retinervis</name>
    <dbReference type="NCBI Taxonomy" id="2557542"/>
    <lineage>
        <taxon>Eukaryota</taxon>
        <taxon>Sar</taxon>
        <taxon>Stramenopiles</taxon>
        <taxon>Ochrophyta</taxon>
        <taxon>Bolidophyceae</taxon>
        <taxon>Parmales</taxon>
        <taxon>Triparmaceae</taxon>
        <taxon>Triparma</taxon>
    </lineage>
</organism>
<dbReference type="EMBL" id="BRXZ01000684">
    <property type="protein sequence ID" value="GMH50763.1"/>
    <property type="molecule type" value="Genomic_DNA"/>
</dbReference>
<comment type="caution">
    <text evidence="2">The sequence shown here is derived from an EMBL/GenBank/DDBJ whole genome shotgun (WGS) entry which is preliminary data.</text>
</comment>